<dbReference type="GO" id="GO:0005634">
    <property type="term" value="C:nucleus"/>
    <property type="evidence" value="ECO:0007669"/>
    <property type="project" value="TreeGrafter"/>
</dbReference>
<dbReference type="GO" id="GO:0016055">
    <property type="term" value="P:Wnt signaling pathway"/>
    <property type="evidence" value="ECO:0007669"/>
    <property type="project" value="InterPro"/>
</dbReference>
<name>A0AAD7HAV8_9AGAR</name>
<evidence type="ECO:0000313" key="6">
    <source>
        <dbReference type="EMBL" id="KAJ7716267.1"/>
    </source>
</evidence>
<keyword evidence="7" id="KW-1185">Reference proteome</keyword>
<feature type="domain" description="RING-type" evidence="5">
    <location>
        <begin position="200"/>
        <end position="237"/>
    </location>
</feature>
<keyword evidence="3" id="KW-0862">Zinc</keyword>
<keyword evidence="1" id="KW-0479">Metal-binding</keyword>
<dbReference type="GO" id="GO:0072572">
    <property type="term" value="F:poly-ADP-D-ribose binding"/>
    <property type="evidence" value="ECO:0007669"/>
    <property type="project" value="InterPro"/>
</dbReference>
<evidence type="ECO:0000256" key="2">
    <source>
        <dbReference type="ARBA" id="ARBA00022771"/>
    </source>
</evidence>
<dbReference type="InterPro" id="IPR001841">
    <property type="entry name" value="Znf_RING"/>
</dbReference>
<dbReference type="GO" id="GO:0006511">
    <property type="term" value="P:ubiquitin-dependent protein catabolic process"/>
    <property type="evidence" value="ECO:0007669"/>
    <property type="project" value="TreeGrafter"/>
</dbReference>
<dbReference type="InterPro" id="IPR033509">
    <property type="entry name" value="RNF146"/>
</dbReference>
<proteinExistence type="predicted"/>
<dbReference type="SMART" id="SM00184">
    <property type="entry name" value="RING"/>
    <property type="match status" value="1"/>
</dbReference>
<dbReference type="AlphaFoldDB" id="A0AAD7HAV8"/>
<dbReference type="PANTHER" id="PTHR13417">
    <property type="entry name" value="E3 UBIQUITIN-PROTEIN LIGASE RNF146"/>
    <property type="match status" value="1"/>
</dbReference>
<accession>A0AAD7HAV8</accession>
<evidence type="ECO:0000256" key="4">
    <source>
        <dbReference type="PROSITE-ProRule" id="PRU00175"/>
    </source>
</evidence>
<dbReference type="PROSITE" id="PS00518">
    <property type="entry name" value="ZF_RING_1"/>
    <property type="match status" value="1"/>
</dbReference>
<dbReference type="Pfam" id="PF00097">
    <property type="entry name" value="zf-C3HC4"/>
    <property type="match status" value="1"/>
</dbReference>
<evidence type="ECO:0000313" key="7">
    <source>
        <dbReference type="Proteomes" id="UP001215598"/>
    </source>
</evidence>
<evidence type="ECO:0000256" key="3">
    <source>
        <dbReference type="ARBA" id="ARBA00022833"/>
    </source>
</evidence>
<dbReference type="GO" id="GO:0008270">
    <property type="term" value="F:zinc ion binding"/>
    <property type="evidence" value="ECO:0007669"/>
    <property type="project" value="UniProtKB-KW"/>
</dbReference>
<sequence length="289" mass="31759">MSGRSRHGRRPPLGTADNLILMDENGNFVKSFRRLPQINRGPPSIINTVPFWSDPTSPTPARRGSRYIQVVTEEDVIASTLARARARIASSTASSSTASLLTAYSFSSLSTTISSATTVSSSTTLSSRPAREQRPPLVPLRRAAAPEPLSLARTRVRPWSVTILRHTGSCAPLPENWGEDNLYIGTARPPASPDIHTHECGICLNIQSHPVILQCKHSYCYVCIRQWLQQSWQCPGCCQPQTDRPRQNGDKAAAIATDYPPWVDTSSVTYSWEGLKFPKPSFGVQAYSP</sequence>
<dbReference type="Gene3D" id="3.30.40.10">
    <property type="entry name" value="Zinc/RING finger domain, C3HC4 (zinc finger)"/>
    <property type="match status" value="1"/>
</dbReference>
<dbReference type="PROSITE" id="PS50089">
    <property type="entry name" value="ZF_RING_2"/>
    <property type="match status" value="1"/>
</dbReference>
<dbReference type="GO" id="GO:0005737">
    <property type="term" value="C:cytoplasm"/>
    <property type="evidence" value="ECO:0007669"/>
    <property type="project" value="TreeGrafter"/>
</dbReference>
<keyword evidence="2 4" id="KW-0863">Zinc-finger</keyword>
<comment type="caution">
    <text evidence="6">The sequence shown here is derived from an EMBL/GenBank/DDBJ whole genome shotgun (WGS) entry which is preliminary data.</text>
</comment>
<dbReference type="InterPro" id="IPR017907">
    <property type="entry name" value="Znf_RING_CS"/>
</dbReference>
<gene>
    <name evidence="6" type="ORF">B0H16DRAFT_1741356</name>
</gene>
<dbReference type="GO" id="GO:0061630">
    <property type="term" value="F:ubiquitin protein ligase activity"/>
    <property type="evidence" value="ECO:0007669"/>
    <property type="project" value="InterPro"/>
</dbReference>
<dbReference type="InterPro" id="IPR018957">
    <property type="entry name" value="Znf_C3HC4_RING-type"/>
</dbReference>
<protein>
    <recommendedName>
        <fullName evidence="5">RING-type domain-containing protein</fullName>
    </recommendedName>
</protein>
<evidence type="ECO:0000259" key="5">
    <source>
        <dbReference type="PROSITE" id="PS50089"/>
    </source>
</evidence>
<dbReference type="InterPro" id="IPR013083">
    <property type="entry name" value="Znf_RING/FYVE/PHD"/>
</dbReference>
<organism evidence="6 7">
    <name type="scientific">Mycena metata</name>
    <dbReference type="NCBI Taxonomy" id="1033252"/>
    <lineage>
        <taxon>Eukaryota</taxon>
        <taxon>Fungi</taxon>
        <taxon>Dikarya</taxon>
        <taxon>Basidiomycota</taxon>
        <taxon>Agaricomycotina</taxon>
        <taxon>Agaricomycetes</taxon>
        <taxon>Agaricomycetidae</taxon>
        <taxon>Agaricales</taxon>
        <taxon>Marasmiineae</taxon>
        <taxon>Mycenaceae</taxon>
        <taxon>Mycena</taxon>
    </lineage>
</organism>
<reference evidence="6" key="1">
    <citation type="submission" date="2023-03" db="EMBL/GenBank/DDBJ databases">
        <title>Massive genome expansion in bonnet fungi (Mycena s.s.) driven by repeated elements and novel gene families across ecological guilds.</title>
        <authorList>
            <consortium name="Lawrence Berkeley National Laboratory"/>
            <person name="Harder C.B."/>
            <person name="Miyauchi S."/>
            <person name="Viragh M."/>
            <person name="Kuo A."/>
            <person name="Thoen E."/>
            <person name="Andreopoulos B."/>
            <person name="Lu D."/>
            <person name="Skrede I."/>
            <person name="Drula E."/>
            <person name="Henrissat B."/>
            <person name="Morin E."/>
            <person name="Kohler A."/>
            <person name="Barry K."/>
            <person name="LaButti K."/>
            <person name="Morin E."/>
            <person name="Salamov A."/>
            <person name="Lipzen A."/>
            <person name="Mereny Z."/>
            <person name="Hegedus B."/>
            <person name="Baldrian P."/>
            <person name="Stursova M."/>
            <person name="Weitz H."/>
            <person name="Taylor A."/>
            <person name="Grigoriev I.V."/>
            <person name="Nagy L.G."/>
            <person name="Martin F."/>
            <person name="Kauserud H."/>
        </authorList>
    </citation>
    <scope>NUCLEOTIDE SEQUENCE</scope>
    <source>
        <strain evidence="6">CBHHK182m</strain>
    </source>
</reference>
<dbReference type="SUPFAM" id="SSF57850">
    <property type="entry name" value="RING/U-box"/>
    <property type="match status" value="1"/>
</dbReference>
<dbReference type="PANTHER" id="PTHR13417:SF2">
    <property type="entry name" value="E3 UBIQUITIN-PROTEIN LIGASE RNF146"/>
    <property type="match status" value="1"/>
</dbReference>
<evidence type="ECO:0000256" key="1">
    <source>
        <dbReference type="ARBA" id="ARBA00022723"/>
    </source>
</evidence>
<dbReference type="Proteomes" id="UP001215598">
    <property type="component" value="Unassembled WGS sequence"/>
</dbReference>
<dbReference type="EMBL" id="JARKIB010000294">
    <property type="protein sequence ID" value="KAJ7716267.1"/>
    <property type="molecule type" value="Genomic_DNA"/>
</dbReference>